<evidence type="ECO:0000256" key="8">
    <source>
        <dbReference type="ARBA" id="ARBA00049348"/>
    </source>
</evidence>
<protein>
    <recommendedName>
        <fullName evidence="9">Methylated-DNA--protein-cysteine methyltransferase</fullName>
        <ecNumber evidence="9">2.1.1.63</ecNumber>
    </recommendedName>
    <alternativeName>
        <fullName evidence="9">6-O-methylguanine-DNA methyltransferase</fullName>
        <shortName evidence="9">MGMT</shortName>
    </alternativeName>
    <alternativeName>
        <fullName evidence="9">O-6-methylguanine-DNA-alkyltransferase</fullName>
    </alternativeName>
</protein>
<evidence type="ECO:0000256" key="2">
    <source>
        <dbReference type="ARBA" id="ARBA00008711"/>
    </source>
</evidence>
<dbReference type="Proteomes" id="UP000000333">
    <property type="component" value="Chromosome"/>
</dbReference>
<dbReference type="AlphaFoldDB" id="E1QYT0"/>
<dbReference type="CDD" id="cd06445">
    <property type="entry name" value="ATase"/>
    <property type="match status" value="1"/>
</dbReference>
<dbReference type="STRING" id="633147.Olsu_0422"/>
<comment type="miscellaneous">
    <text evidence="9">This enzyme catalyzes only one turnover and therefore is not strictly catalytic. According to one definition, an enzyme is a biocatalyst that acts repeatedly and over many reaction cycles.</text>
</comment>
<evidence type="ECO:0000256" key="3">
    <source>
        <dbReference type="ARBA" id="ARBA00022490"/>
    </source>
</evidence>
<dbReference type="KEGG" id="ols:Olsu_0422"/>
<dbReference type="SUPFAM" id="SSF53155">
    <property type="entry name" value="Methylated DNA-protein cysteine methyltransferase domain"/>
    <property type="match status" value="1"/>
</dbReference>
<accession>E1QYT0</accession>
<feature type="compositionally biased region" description="Basic and acidic residues" evidence="10">
    <location>
        <begin position="187"/>
        <end position="198"/>
    </location>
</feature>
<evidence type="ECO:0000256" key="9">
    <source>
        <dbReference type="HAMAP-Rule" id="MF_00772"/>
    </source>
</evidence>
<dbReference type="InterPro" id="IPR036388">
    <property type="entry name" value="WH-like_DNA-bd_sf"/>
</dbReference>
<dbReference type="InterPro" id="IPR001497">
    <property type="entry name" value="MethylDNA_cys_MeTrfase_AS"/>
</dbReference>
<organism evidence="13 14">
    <name type="scientific">Olsenella uli (strain ATCC 49627 / DSM 7084 / CCUG 31166 / CIP 109912 / JCM 12494 / LMG 11480 / NCIMB 702895 / VPI D76D-27C)</name>
    <name type="common">Lactobacillus uli</name>
    <dbReference type="NCBI Taxonomy" id="633147"/>
    <lineage>
        <taxon>Bacteria</taxon>
        <taxon>Bacillati</taxon>
        <taxon>Actinomycetota</taxon>
        <taxon>Coriobacteriia</taxon>
        <taxon>Coriobacteriales</taxon>
        <taxon>Atopobiaceae</taxon>
        <taxon>Olsenella</taxon>
    </lineage>
</organism>
<keyword evidence="3 9" id="KW-0963">Cytoplasm</keyword>
<dbReference type="PATRIC" id="fig|633147.7.peg.1139"/>
<dbReference type="GO" id="GO:0006307">
    <property type="term" value="P:DNA alkylation repair"/>
    <property type="evidence" value="ECO:0007669"/>
    <property type="project" value="UniProtKB-UniRule"/>
</dbReference>
<dbReference type="PANTHER" id="PTHR10815">
    <property type="entry name" value="METHYLATED-DNA--PROTEIN-CYSTEINE METHYLTRANSFERASE"/>
    <property type="match status" value="1"/>
</dbReference>
<comment type="subcellular location">
    <subcellularLocation>
        <location evidence="9">Cytoplasm</location>
    </subcellularLocation>
</comment>
<dbReference type="InterPro" id="IPR014048">
    <property type="entry name" value="MethylDNA_cys_MeTrfase_DNA-bd"/>
</dbReference>
<dbReference type="OrthoDB" id="9811249at2"/>
<dbReference type="FunFam" id="1.10.10.10:FF:000214">
    <property type="entry name" value="Methylated-DNA--protein-cysteine methyltransferase"/>
    <property type="match status" value="1"/>
</dbReference>
<dbReference type="InterPro" id="IPR036631">
    <property type="entry name" value="MGMT_N_sf"/>
</dbReference>
<dbReference type="Pfam" id="PF01035">
    <property type="entry name" value="DNA_binding_1"/>
    <property type="match status" value="1"/>
</dbReference>
<dbReference type="GO" id="GO:0032259">
    <property type="term" value="P:methylation"/>
    <property type="evidence" value="ECO:0007669"/>
    <property type="project" value="UniProtKB-KW"/>
</dbReference>
<sequence length="198" mass="20798">MDYVHHYDSPLGGITIASDGVALVGLWFDGQKHFPDPLVLGALAEGSAESDPPVSAQTDAWLDAYFAGSDPGPTPPLAPRGTAFRREVWEILLQIPYGRTTTYGDIAAQLARRCGLGHFSAQAVGGAVGHNPISVIIPCHRVLGSDGSLTGYAGGLERKAALLALERTGGMRSGAPLPELPSHGGAGRRELRASRRPR</sequence>
<dbReference type="InterPro" id="IPR023546">
    <property type="entry name" value="MGMT"/>
</dbReference>
<dbReference type="HOGENOM" id="CLU_000445_52_2_11"/>
<keyword evidence="14" id="KW-1185">Reference proteome</keyword>
<evidence type="ECO:0000259" key="12">
    <source>
        <dbReference type="Pfam" id="PF02870"/>
    </source>
</evidence>
<comment type="function">
    <text evidence="9">Involved in the cellular defense against the biological effects of O6-methylguanine (O6-MeG) and O4-methylthymine (O4-MeT) in DNA. Repairs the methylated nucleobase in DNA by stoichiometrically transferring the methyl group to a cysteine residue in the enzyme. This is a suicide reaction: the enzyme is irreversibly inactivated.</text>
</comment>
<dbReference type="Gene3D" id="1.10.10.10">
    <property type="entry name" value="Winged helix-like DNA-binding domain superfamily/Winged helix DNA-binding domain"/>
    <property type="match status" value="1"/>
</dbReference>
<dbReference type="EC" id="2.1.1.63" evidence="9"/>
<dbReference type="NCBIfam" id="TIGR00589">
    <property type="entry name" value="ogt"/>
    <property type="match status" value="1"/>
</dbReference>
<evidence type="ECO:0000313" key="14">
    <source>
        <dbReference type="Proteomes" id="UP000000333"/>
    </source>
</evidence>
<evidence type="ECO:0000256" key="6">
    <source>
        <dbReference type="ARBA" id="ARBA00022763"/>
    </source>
</evidence>
<dbReference type="InterPro" id="IPR036217">
    <property type="entry name" value="MethylDNA_cys_MeTrfase_DNAb"/>
</dbReference>
<comment type="similarity">
    <text evidence="2 9">Belongs to the MGMT family.</text>
</comment>
<dbReference type="HAMAP" id="MF_00772">
    <property type="entry name" value="OGT"/>
    <property type="match status" value="1"/>
</dbReference>
<dbReference type="PROSITE" id="PS00374">
    <property type="entry name" value="MGMT"/>
    <property type="match status" value="1"/>
</dbReference>
<dbReference type="Pfam" id="PF02870">
    <property type="entry name" value="Methyltransf_1N"/>
    <property type="match status" value="1"/>
</dbReference>
<name>E1QYT0_OLSUV</name>
<dbReference type="Gene3D" id="3.30.160.70">
    <property type="entry name" value="Methylated DNA-protein cysteine methyltransferase domain"/>
    <property type="match status" value="1"/>
</dbReference>
<feature type="active site" description="Nucleophile; methyl group acceptor" evidence="9">
    <location>
        <position position="139"/>
    </location>
</feature>
<evidence type="ECO:0000256" key="4">
    <source>
        <dbReference type="ARBA" id="ARBA00022603"/>
    </source>
</evidence>
<dbReference type="GeneID" id="78511874"/>
<dbReference type="InterPro" id="IPR008332">
    <property type="entry name" value="MethylG_MeTrfase_N"/>
</dbReference>
<keyword evidence="5 9" id="KW-0808">Transferase</keyword>
<reference evidence="13 14" key="1">
    <citation type="journal article" date="2010" name="Stand. Genomic Sci.">
        <title>Complete genome sequence of Olsenella uli type strain (VPI D76D-27C).</title>
        <authorList>
            <person name="Goker M."/>
            <person name="Held B."/>
            <person name="Lucas S."/>
            <person name="Nolan M."/>
            <person name="Yasawong M."/>
            <person name="Glavina Del Rio T."/>
            <person name="Tice H."/>
            <person name="Cheng J.F."/>
            <person name="Bruce D."/>
            <person name="Detter J.C."/>
            <person name="Tapia R."/>
            <person name="Han C."/>
            <person name="Goodwin L."/>
            <person name="Pitluck S."/>
            <person name="Liolios K."/>
            <person name="Ivanova N."/>
            <person name="Mavromatis K."/>
            <person name="Mikhailova N."/>
            <person name="Pati A."/>
            <person name="Chen A."/>
            <person name="Palaniappan K."/>
            <person name="Land M."/>
            <person name="Hauser L."/>
            <person name="Chang Y.J."/>
            <person name="Jeffries C.D."/>
            <person name="Rohde M."/>
            <person name="Sikorski J."/>
            <person name="Pukall R."/>
            <person name="Woyke T."/>
            <person name="Bristow J."/>
            <person name="Eisen J.A."/>
            <person name="Markowitz V."/>
            <person name="Hugenholtz P."/>
            <person name="Kyrpides N.C."/>
            <person name="Klenk H.P."/>
            <person name="Lapidus A."/>
        </authorList>
    </citation>
    <scope>NUCLEOTIDE SEQUENCE [LARGE SCALE GENOMIC DNA]</scope>
    <source>
        <strain evidence="14">ATCC 49627 / DSM 7084 / CIP 109912 / JCM 12494 / NCIMB 702895 / VPI D76D-27C</strain>
    </source>
</reference>
<dbReference type="GO" id="GO:0005737">
    <property type="term" value="C:cytoplasm"/>
    <property type="evidence" value="ECO:0007669"/>
    <property type="project" value="UniProtKB-SubCell"/>
</dbReference>
<proteinExistence type="inferred from homology"/>
<dbReference type="EMBL" id="CP002106">
    <property type="protein sequence ID" value="ADK67544.1"/>
    <property type="molecule type" value="Genomic_DNA"/>
</dbReference>
<evidence type="ECO:0000259" key="11">
    <source>
        <dbReference type="Pfam" id="PF01035"/>
    </source>
</evidence>
<gene>
    <name evidence="13" type="ordered locus">Olsu_0422</name>
</gene>
<evidence type="ECO:0000256" key="10">
    <source>
        <dbReference type="SAM" id="MobiDB-lite"/>
    </source>
</evidence>
<evidence type="ECO:0000256" key="1">
    <source>
        <dbReference type="ARBA" id="ARBA00001286"/>
    </source>
</evidence>
<dbReference type="eggNOG" id="COG0350">
    <property type="taxonomic scope" value="Bacteria"/>
</dbReference>
<feature type="region of interest" description="Disordered" evidence="10">
    <location>
        <begin position="172"/>
        <end position="198"/>
    </location>
</feature>
<feature type="domain" description="Methylated-DNA-[protein]-cysteine S-methyltransferase DNA binding" evidence="11">
    <location>
        <begin position="83"/>
        <end position="167"/>
    </location>
</feature>
<dbReference type="GO" id="GO:0003908">
    <property type="term" value="F:methylated-DNA-[protein]-cysteine S-methyltransferase activity"/>
    <property type="evidence" value="ECO:0007669"/>
    <property type="project" value="UniProtKB-UniRule"/>
</dbReference>
<keyword evidence="6 9" id="KW-0227">DNA damage</keyword>
<evidence type="ECO:0000256" key="5">
    <source>
        <dbReference type="ARBA" id="ARBA00022679"/>
    </source>
</evidence>
<keyword evidence="7 9" id="KW-0234">DNA repair</keyword>
<feature type="domain" description="Methylguanine DNA methyltransferase ribonuclease-like" evidence="12">
    <location>
        <begin position="4"/>
        <end position="69"/>
    </location>
</feature>
<evidence type="ECO:0000256" key="7">
    <source>
        <dbReference type="ARBA" id="ARBA00023204"/>
    </source>
</evidence>
<dbReference type="RefSeq" id="WP_013251296.1">
    <property type="nucleotide sequence ID" value="NC_014363.1"/>
</dbReference>
<dbReference type="PANTHER" id="PTHR10815:SF5">
    <property type="entry name" value="METHYLATED-DNA--PROTEIN-CYSTEINE METHYLTRANSFERASE"/>
    <property type="match status" value="1"/>
</dbReference>
<comment type="catalytic activity">
    <reaction evidence="8 9">
        <text>a 6-O-methyl-2'-deoxyguanosine in DNA + L-cysteinyl-[protein] = S-methyl-L-cysteinyl-[protein] + a 2'-deoxyguanosine in DNA</text>
        <dbReference type="Rhea" id="RHEA:24000"/>
        <dbReference type="Rhea" id="RHEA-COMP:10131"/>
        <dbReference type="Rhea" id="RHEA-COMP:10132"/>
        <dbReference type="Rhea" id="RHEA-COMP:11367"/>
        <dbReference type="Rhea" id="RHEA-COMP:11368"/>
        <dbReference type="ChEBI" id="CHEBI:29950"/>
        <dbReference type="ChEBI" id="CHEBI:82612"/>
        <dbReference type="ChEBI" id="CHEBI:85445"/>
        <dbReference type="ChEBI" id="CHEBI:85448"/>
        <dbReference type="EC" id="2.1.1.63"/>
    </reaction>
</comment>
<keyword evidence="4 9" id="KW-0489">Methyltransferase</keyword>
<evidence type="ECO:0000313" key="13">
    <source>
        <dbReference type="EMBL" id="ADK67544.1"/>
    </source>
</evidence>
<dbReference type="SUPFAM" id="SSF46767">
    <property type="entry name" value="Methylated DNA-protein cysteine methyltransferase, C-terminal domain"/>
    <property type="match status" value="1"/>
</dbReference>
<comment type="catalytic activity">
    <reaction evidence="1 9">
        <text>a 4-O-methyl-thymidine in DNA + L-cysteinyl-[protein] = a thymidine in DNA + S-methyl-L-cysteinyl-[protein]</text>
        <dbReference type="Rhea" id="RHEA:53428"/>
        <dbReference type="Rhea" id="RHEA-COMP:10131"/>
        <dbReference type="Rhea" id="RHEA-COMP:10132"/>
        <dbReference type="Rhea" id="RHEA-COMP:13555"/>
        <dbReference type="Rhea" id="RHEA-COMP:13556"/>
        <dbReference type="ChEBI" id="CHEBI:29950"/>
        <dbReference type="ChEBI" id="CHEBI:82612"/>
        <dbReference type="ChEBI" id="CHEBI:137386"/>
        <dbReference type="ChEBI" id="CHEBI:137387"/>
        <dbReference type="EC" id="2.1.1.63"/>
    </reaction>
</comment>